<evidence type="ECO:0000259" key="1">
    <source>
        <dbReference type="Pfam" id="PF01609"/>
    </source>
</evidence>
<dbReference type="EMBL" id="JABFCY010000024">
    <property type="protein sequence ID" value="NNU63357.1"/>
    <property type="molecule type" value="Genomic_DNA"/>
</dbReference>
<proteinExistence type="predicted"/>
<evidence type="ECO:0000313" key="3">
    <source>
        <dbReference type="Proteomes" id="UP000574931"/>
    </source>
</evidence>
<keyword evidence="3" id="KW-1185">Reference proteome</keyword>
<accession>A0A849KU32</accession>
<dbReference type="RefSeq" id="WP_171319650.1">
    <property type="nucleotide sequence ID" value="NZ_JABFCY010000024.1"/>
</dbReference>
<dbReference type="GO" id="GO:0004803">
    <property type="term" value="F:transposase activity"/>
    <property type="evidence" value="ECO:0007669"/>
    <property type="project" value="InterPro"/>
</dbReference>
<dbReference type="Pfam" id="PF01609">
    <property type="entry name" value="DDE_Tnp_1"/>
    <property type="match status" value="1"/>
</dbReference>
<protein>
    <submittedName>
        <fullName evidence="2">Transposase</fullName>
    </submittedName>
</protein>
<dbReference type="SUPFAM" id="SSF53098">
    <property type="entry name" value="Ribonuclease H-like"/>
    <property type="match status" value="1"/>
</dbReference>
<dbReference type="InterPro" id="IPR002559">
    <property type="entry name" value="Transposase_11"/>
</dbReference>
<dbReference type="GO" id="GO:0003677">
    <property type="term" value="F:DNA binding"/>
    <property type="evidence" value="ECO:0007669"/>
    <property type="project" value="InterPro"/>
</dbReference>
<organism evidence="2 3">
    <name type="scientific">Ochrobactrum soli</name>
    <dbReference type="NCBI Taxonomy" id="2448455"/>
    <lineage>
        <taxon>Bacteria</taxon>
        <taxon>Pseudomonadati</taxon>
        <taxon>Pseudomonadota</taxon>
        <taxon>Alphaproteobacteria</taxon>
        <taxon>Hyphomicrobiales</taxon>
        <taxon>Brucellaceae</taxon>
        <taxon>Brucella/Ochrobactrum group</taxon>
        <taxon>Ochrobactrum</taxon>
    </lineage>
</organism>
<sequence>MATITCVDADWQALISNLSALIDLDATARSSGALVRRRCLGDGATLLRLALAYGPGGMSLRTAAAWAGLNDVATLSDVALLKRLRGSAAWLGDIAGALLLNASGARRSTHARRLRLVDGTSISQPASKGTDFRLHATYEPAFARFTHLELTDVHGGEAFSRVPLNKGDIVVGDRAYARAPALESVIASEADFIVRIGWTSIRLLTLDGKILDWEAIYAPLLPNEICEIDVLAEHSGPRLKGRGTPLFQARLIVQRKDAQATEQAVKAVKRGHQKRKYRQTMQPMTITSAGFLMVLTTVPASEMTAADVLDTYRLRWQVEIAFKRLKSGLGIHKLPAKDPRLSRTWLMAHLIMALIIDEAVTDALDSPPCEDKTAFWCSVPVEAS</sequence>
<comment type="caution">
    <text evidence="2">The sequence shown here is derived from an EMBL/GenBank/DDBJ whole genome shotgun (WGS) entry which is preliminary data.</text>
</comment>
<dbReference type="GO" id="GO:0006313">
    <property type="term" value="P:DNA transposition"/>
    <property type="evidence" value="ECO:0007669"/>
    <property type="project" value="InterPro"/>
</dbReference>
<gene>
    <name evidence="2" type="ORF">HKX02_24320</name>
</gene>
<dbReference type="Proteomes" id="UP000574931">
    <property type="component" value="Unassembled WGS sequence"/>
</dbReference>
<reference evidence="2 3" key="1">
    <citation type="submission" date="2020-05" db="EMBL/GenBank/DDBJ databases">
        <title>Draft Genome Sequence of Ochrobactrum soli Isolated from Stable Fly Gut.</title>
        <authorList>
            <person name="Pileggi M.T."/>
            <person name="Vazhakkala L.J."/>
            <person name="Wong C.N."/>
        </authorList>
    </citation>
    <scope>NUCLEOTIDE SEQUENCE [LARGE SCALE GENOMIC DNA]</scope>
    <source>
        <strain evidence="2 3">MTP-C0764</strain>
    </source>
</reference>
<dbReference type="InterPro" id="IPR012337">
    <property type="entry name" value="RNaseH-like_sf"/>
</dbReference>
<feature type="domain" description="Transposase IS4-like" evidence="1">
    <location>
        <begin position="112"/>
        <end position="354"/>
    </location>
</feature>
<dbReference type="Gene3D" id="3.90.350.10">
    <property type="entry name" value="Transposase Inhibitor Protein From Tn5, Chain A, domain 1"/>
    <property type="match status" value="1"/>
</dbReference>
<evidence type="ECO:0000313" key="2">
    <source>
        <dbReference type="EMBL" id="NNU63357.1"/>
    </source>
</evidence>
<dbReference type="AlphaFoldDB" id="A0A849KU32"/>
<dbReference type="PANTHER" id="PTHR33258:SF1">
    <property type="entry name" value="TRANSPOSASE INSL FOR INSERTION SEQUENCE ELEMENT IS186A-RELATED"/>
    <property type="match status" value="1"/>
</dbReference>
<dbReference type="PANTHER" id="PTHR33258">
    <property type="entry name" value="TRANSPOSASE INSL FOR INSERTION SEQUENCE ELEMENT IS186A-RELATED"/>
    <property type="match status" value="1"/>
</dbReference>
<name>A0A849KU32_9HYPH</name>